<dbReference type="Pfam" id="PF00672">
    <property type="entry name" value="HAMP"/>
    <property type="match status" value="1"/>
</dbReference>
<evidence type="ECO:0000256" key="3">
    <source>
        <dbReference type="ARBA" id="ARBA00022692"/>
    </source>
</evidence>
<dbReference type="InterPro" id="IPR004089">
    <property type="entry name" value="MCPsignal_dom"/>
</dbReference>
<evidence type="ECO:0000256" key="9">
    <source>
        <dbReference type="ARBA" id="ARBA00029447"/>
    </source>
</evidence>
<dbReference type="Pfam" id="PF00015">
    <property type="entry name" value="MCPsignal"/>
    <property type="match status" value="1"/>
</dbReference>
<comment type="similarity">
    <text evidence="9">Belongs to the methyl-accepting chemotaxis (MCP) protein family.</text>
</comment>
<dbReference type="CDD" id="cd06225">
    <property type="entry name" value="HAMP"/>
    <property type="match status" value="1"/>
</dbReference>
<evidence type="ECO:0000259" key="13">
    <source>
        <dbReference type="PROSITE" id="PS50111"/>
    </source>
</evidence>
<feature type="domain" description="Methyl-accepting transducer" evidence="13">
    <location>
        <begin position="298"/>
        <end position="534"/>
    </location>
</feature>
<dbReference type="GO" id="GO:0006935">
    <property type="term" value="P:chemotaxis"/>
    <property type="evidence" value="ECO:0007669"/>
    <property type="project" value="InterPro"/>
</dbReference>
<dbReference type="Pfam" id="PF01814">
    <property type="entry name" value="Hemerythrin"/>
    <property type="match status" value="1"/>
</dbReference>
<dbReference type="SMART" id="SM00304">
    <property type="entry name" value="HAMP"/>
    <property type="match status" value="1"/>
</dbReference>
<feature type="transmembrane region" description="Helical" evidence="12">
    <location>
        <begin position="175"/>
        <end position="197"/>
    </location>
</feature>
<dbReference type="GO" id="GO:0016020">
    <property type="term" value="C:membrane"/>
    <property type="evidence" value="ECO:0007669"/>
    <property type="project" value="UniProtKB-SubCell"/>
</dbReference>
<dbReference type="Pfam" id="PF13675">
    <property type="entry name" value="PilJ"/>
    <property type="match status" value="1"/>
</dbReference>
<dbReference type="HOGENOM" id="CLU_000445_107_27_7"/>
<accession>T2GBK8</accession>
<dbReference type="NCBIfam" id="TIGR02481">
    <property type="entry name" value="hemeryth_dom"/>
    <property type="match status" value="1"/>
</dbReference>
<dbReference type="InterPro" id="IPR029095">
    <property type="entry name" value="NarX-like_N"/>
</dbReference>
<dbReference type="GO" id="GO:0046872">
    <property type="term" value="F:metal ion binding"/>
    <property type="evidence" value="ECO:0007669"/>
    <property type="project" value="UniProtKB-KW"/>
</dbReference>
<dbReference type="STRING" id="1121448.DGI_2220"/>
<evidence type="ECO:0000313" key="15">
    <source>
        <dbReference type="EMBL" id="AGW13975.1"/>
    </source>
</evidence>
<comment type="subcellular location">
    <subcellularLocation>
        <location evidence="1">Membrane</location>
        <topology evidence="1">Multi-pass membrane protein</topology>
    </subcellularLocation>
</comment>
<keyword evidence="7 12" id="KW-0472">Membrane</keyword>
<evidence type="ECO:0000256" key="6">
    <source>
        <dbReference type="ARBA" id="ARBA00023004"/>
    </source>
</evidence>
<keyword evidence="8 10" id="KW-0807">Transducer</keyword>
<dbReference type="PRINTS" id="PR00260">
    <property type="entry name" value="CHEMTRNSDUCR"/>
</dbReference>
<evidence type="ECO:0000256" key="8">
    <source>
        <dbReference type="ARBA" id="ARBA00023224"/>
    </source>
</evidence>
<dbReference type="Proteomes" id="UP000016587">
    <property type="component" value="Chromosome"/>
</dbReference>
<sequence>MSLSQRLIGVIVLLSLVVAVMFVATLVDSSSQKTDALTINLAGRQRMLAQRVAKDSLLLTLSGTAEAASVRASLEKGIRLFEATQRALEKGGAAPNTPDPAGPTAELPSPTTETAALLHAADGRWQPLRTAAQAALAGTLTDAKVVGSLSEDTVVALSKAVQQIERESEAKVRRLIIIQITGITLVVGLLGWLLLMLRTRMLAPLNRLVHYADQVAGGSLQARLDGHFTHELQILAQSITAMVASLNNAMSVCTEQELAAKDAHAETDAALQDTKAKEARLQELLGTITAVSRSASDLSAKVGGAVEELGREIDTVDNGVLVQRDRMTETATAVEEMNATVMEVARNASQAASNAAASKKLAADGAQGVTRAVESIRQMQQRILGLKESMARLGVDAENIGRIMNVISDIADQTNLLALNAAIEAARAGDAGRGFAVHRLLHAFDREKTMQATREVGTAIGAIQETARENVAAVETAATNIVSATEEAAAAGSSMGDIVRIVEDTAGQVESIAAAAEEQSAASEEINRAVSEVTLVATDTAENMHRSAQALTRIISLIEDLNGAIQDLSRHAAADRTSAARVAVDNRQLFNWTPTLSTSIDSLDEEHKVLVRLINELHDAMRDNKDRHILGGILDRLKDYAVTHFEHEERHFARYNYPDAAAHIAQHQKFLGAVMDFYREFQSGRATVTLDLMRFLKDWLQGHIMGVDKKYGPFLKDKGVR</sequence>
<evidence type="ECO:0000256" key="7">
    <source>
        <dbReference type="ARBA" id="ARBA00023136"/>
    </source>
</evidence>
<dbReference type="InterPro" id="IPR035938">
    <property type="entry name" value="Hemerythrin-like_sf"/>
</dbReference>
<dbReference type="SUPFAM" id="SSF58104">
    <property type="entry name" value="Methyl-accepting chemotaxis protein (MCP) signaling domain"/>
    <property type="match status" value="1"/>
</dbReference>
<dbReference type="RefSeq" id="WP_021760921.1">
    <property type="nucleotide sequence ID" value="NC_022444.1"/>
</dbReference>
<evidence type="ECO:0000313" key="16">
    <source>
        <dbReference type="Proteomes" id="UP000016587"/>
    </source>
</evidence>
<keyword evidence="3 12" id="KW-0812">Transmembrane</keyword>
<dbReference type="Gene3D" id="1.20.120.50">
    <property type="entry name" value="Hemerythrin-like"/>
    <property type="match status" value="1"/>
</dbReference>
<evidence type="ECO:0000256" key="10">
    <source>
        <dbReference type="PROSITE-ProRule" id="PRU00284"/>
    </source>
</evidence>
<dbReference type="InterPro" id="IPR004090">
    <property type="entry name" value="Chemotax_Me-accpt_rcpt"/>
</dbReference>
<keyword evidence="5 12" id="KW-1133">Transmembrane helix</keyword>
<dbReference type="PROSITE" id="PS50111">
    <property type="entry name" value="CHEMOTAXIS_TRANSDUC_2"/>
    <property type="match status" value="1"/>
</dbReference>
<feature type="region of interest" description="Disordered" evidence="11">
    <location>
        <begin position="89"/>
        <end position="110"/>
    </location>
</feature>
<dbReference type="PROSITE" id="PS00550">
    <property type="entry name" value="HEMERYTHRINS"/>
    <property type="match status" value="1"/>
</dbReference>
<dbReference type="InterPro" id="IPR016131">
    <property type="entry name" value="Haemerythrin_Fe_BS"/>
</dbReference>
<dbReference type="NCBIfam" id="NF033749">
    <property type="entry name" value="bact_hemeryth"/>
    <property type="match status" value="1"/>
</dbReference>
<gene>
    <name evidence="15" type="ORF">DGI_2220</name>
</gene>
<feature type="domain" description="HAMP" evidence="14">
    <location>
        <begin position="199"/>
        <end position="251"/>
    </location>
</feature>
<dbReference type="GO" id="GO:0004888">
    <property type="term" value="F:transmembrane signaling receptor activity"/>
    <property type="evidence" value="ECO:0007669"/>
    <property type="project" value="InterPro"/>
</dbReference>
<dbReference type="PROSITE" id="PS50885">
    <property type="entry name" value="HAMP"/>
    <property type="match status" value="1"/>
</dbReference>
<dbReference type="SUPFAM" id="SSF47188">
    <property type="entry name" value="Hemerythrin-like"/>
    <property type="match status" value="1"/>
</dbReference>
<comment type="similarity">
    <text evidence="2">Belongs to the hemerythrin family.</text>
</comment>
<evidence type="ECO:0000256" key="11">
    <source>
        <dbReference type="SAM" id="MobiDB-lite"/>
    </source>
</evidence>
<keyword evidence="4" id="KW-0479">Metal-binding</keyword>
<evidence type="ECO:0000256" key="12">
    <source>
        <dbReference type="SAM" id="Phobius"/>
    </source>
</evidence>
<dbReference type="eggNOG" id="COG0840">
    <property type="taxonomic scope" value="Bacteria"/>
</dbReference>
<evidence type="ECO:0000256" key="1">
    <source>
        <dbReference type="ARBA" id="ARBA00004141"/>
    </source>
</evidence>
<reference evidence="15 16" key="1">
    <citation type="journal article" date="2013" name="J. Bacteriol.">
        <title>Roles of HynAB and Ech, the only two hydrogenases found in the model sulfate reducer Desulfovibrio gigas.</title>
        <authorList>
            <person name="Morais-Silva F.O."/>
            <person name="Santos C.I."/>
            <person name="Rodrigues R."/>
            <person name="Pereira I.A."/>
            <person name="Rodrigues-Pousada C."/>
        </authorList>
    </citation>
    <scope>NUCLEOTIDE SEQUENCE [LARGE SCALE GENOMIC DNA]</scope>
    <source>
        <strain evidence="16">ATCC 19364 / DSM 1382 / NCIMB 9332 / VKM B-1759</strain>
    </source>
</reference>
<dbReference type="CDD" id="cd12107">
    <property type="entry name" value="Hemerythrin"/>
    <property type="match status" value="1"/>
</dbReference>
<dbReference type="PANTHER" id="PTHR32089:SF112">
    <property type="entry name" value="LYSOZYME-LIKE PROTEIN-RELATED"/>
    <property type="match status" value="1"/>
</dbReference>
<dbReference type="Gene3D" id="1.10.287.950">
    <property type="entry name" value="Methyl-accepting chemotaxis protein"/>
    <property type="match status" value="1"/>
</dbReference>
<dbReference type="Gene3D" id="6.10.340.10">
    <property type="match status" value="1"/>
</dbReference>
<dbReference type="AlphaFoldDB" id="T2GBK8"/>
<name>T2GBK8_MEGG1</name>
<dbReference type="PANTHER" id="PTHR32089">
    <property type="entry name" value="METHYL-ACCEPTING CHEMOTAXIS PROTEIN MCPB"/>
    <property type="match status" value="1"/>
</dbReference>
<dbReference type="KEGG" id="dgg:DGI_2220"/>
<dbReference type="InterPro" id="IPR012827">
    <property type="entry name" value="Hemerythrin_metal-bd"/>
</dbReference>
<organism evidence="15 16">
    <name type="scientific">Megalodesulfovibrio gigas (strain ATCC 19364 / DSM 1382 / NCIMB 9332 / VKM B-1759)</name>
    <name type="common">Desulfovibrio gigas</name>
    <dbReference type="NCBI Taxonomy" id="1121448"/>
    <lineage>
        <taxon>Bacteria</taxon>
        <taxon>Pseudomonadati</taxon>
        <taxon>Thermodesulfobacteriota</taxon>
        <taxon>Desulfovibrionia</taxon>
        <taxon>Desulfovibrionales</taxon>
        <taxon>Desulfovibrionaceae</taxon>
        <taxon>Megalodesulfovibrio</taxon>
    </lineage>
</organism>
<dbReference type="InterPro" id="IPR003660">
    <property type="entry name" value="HAMP_dom"/>
</dbReference>
<reference evidence="16" key="2">
    <citation type="submission" date="2013-07" db="EMBL/GenBank/DDBJ databases">
        <authorList>
            <person name="Morais-Silva F.O."/>
            <person name="Rezende A.M."/>
            <person name="Pimentel C."/>
            <person name="Resende D.M."/>
            <person name="Santos C.I."/>
            <person name="Clemente C."/>
            <person name="de Oliveira L.M."/>
            <person name="da Silva S.M."/>
            <person name="Costa D.A."/>
            <person name="Varela-Raposo A."/>
            <person name="Horacio E.C.A."/>
            <person name="Matos M."/>
            <person name="Flores O."/>
            <person name="Ruiz J.C."/>
            <person name="Rodrigues-Pousada C."/>
        </authorList>
    </citation>
    <scope>NUCLEOTIDE SEQUENCE [LARGE SCALE GENOMIC DNA]</scope>
    <source>
        <strain evidence="16">ATCC 19364 / DSM 1382 / NCIMB 9332 / VKM B-1759</strain>
    </source>
</reference>
<proteinExistence type="inferred from homology"/>
<dbReference type="PATRIC" id="fig|1121448.10.peg.2173"/>
<dbReference type="eggNOG" id="COG2703">
    <property type="taxonomic scope" value="Bacteria"/>
</dbReference>
<protein>
    <submittedName>
        <fullName evidence="15">Putative methyl-accepting chemotaxis sensory transducer</fullName>
    </submittedName>
</protein>
<evidence type="ECO:0000256" key="5">
    <source>
        <dbReference type="ARBA" id="ARBA00022989"/>
    </source>
</evidence>
<dbReference type="EMBL" id="CP006585">
    <property type="protein sequence ID" value="AGW13975.1"/>
    <property type="molecule type" value="Genomic_DNA"/>
</dbReference>
<dbReference type="InterPro" id="IPR012312">
    <property type="entry name" value="Hemerythrin-like"/>
</dbReference>
<keyword evidence="6" id="KW-0408">Iron</keyword>
<keyword evidence="16" id="KW-1185">Reference proteome</keyword>
<dbReference type="GO" id="GO:0007165">
    <property type="term" value="P:signal transduction"/>
    <property type="evidence" value="ECO:0007669"/>
    <property type="project" value="UniProtKB-KW"/>
</dbReference>
<evidence type="ECO:0000256" key="2">
    <source>
        <dbReference type="ARBA" id="ARBA00010587"/>
    </source>
</evidence>
<evidence type="ECO:0000259" key="14">
    <source>
        <dbReference type="PROSITE" id="PS50885"/>
    </source>
</evidence>
<dbReference type="SMART" id="SM00283">
    <property type="entry name" value="MA"/>
    <property type="match status" value="1"/>
</dbReference>
<evidence type="ECO:0000256" key="4">
    <source>
        <dbReference type="ARBA" id="ARBA00022723"/>
    </source>
</evidence>
<feature type="transmembrane region" description="Helical" evidence="12">
    <location>
        <begin position="6"/>
        <end position="27"/>
    </location>
</feature>